<keyword evidence="6 7" id="KW-0961">Cell wall biogenesis/degradation</keyword>
<dbReference type="PROSITE" id="PS00924">
    <property type="entry name" value="ASP_GLU_RACEMASE_2"/>
    <property type="match status" value="1"/>
</dbReference>
<feature type="active site" description="Proton donor/acceptor" evidence="7">
    <location>
        <position position="190"/>
    </location>
</feature>
<evidence type="ECO:0000313" key="9">
    <source>
        <dbReference type="Proteomes" id="UP000593875"/>
    </source>
</evidence>
<keyword evidence="9" id="KW-1185">Reference proteome</keyword>
<feature type="binding site" evidence="7">
    <location>
        <begin position="78"/>
        <end position="79"/>
    </location>
    <ligand>
        <name>substrate</name>
    </ligand>
</feature>
<sequence length="287" mass="29801">MPSPLPDAPIGIFDSGVGGLSVLRHIRAQLPHEHLIYFADSGFAPYGDKPEHVLIERVLAIGAFLVEQGAKAIVVACNTATVAAIAALRERYPGMPIVGVEPGLKPAAAASRNGLVGVLATERTLAGTKFLLLRDQIAQSTGARFLLQPCIGLADQIEFGTLESAETDALLRRFILPLLEEGADTLVLGCTHYPLVQASIERVIAGSTDRPVTLIDTGEAVARQLARLLAAGGISRAATDAPARLDGYTSASSTALASAFSGLLGLDPPTHEVVADSAGGMLIGQNN</sequence>
<feature type="binding site" evidence="7">
    <location>
        <begin position="46"/>
        <end position="47"/>
    </location>
    <ligand>
        <name>substrate</name>
    </ligand>
</feature>
<evidence type="ECO:0000256" key="7">
    <source>
        <dbReference type="HAMAP-Rule" id="MF_00258"/>
    </source>
</evidence>
<dbReference type="GO" id="GO:0009252">
    <property type="term" value="P:peptidoglycan biosynthetic process"/>
    <property type="evidence" value="ECO:0007669"/>
    <property type="project" value="UniProtKB-UniRule"/>
</dbReference>
<dbReference type="KEGG" id="mlir:LPB04_23220"/>
<accession>A0A7L9U6Q9</accession>
<dbReference type="Proteomes" id="UP000593875">
    <property type="component" value="Chromosome"/>
</dbReference>
<dbReference type="GO" id="GO:0071555">
    <property type="term" value="P:cell wall organization"/>
    <property type="evidence" value="ECO:0007669"/>
    <property type="project" value="UniProtKB-KW"/>
</dbReference>
<dbReference type="HAMAP" id="MF_00258">
    <property type="entry name" value="Glu_racemase"/>
    <property type="match status" value="1"/>
</dbReference>
<feature type="binding site" evidence="7">
    <location>
        <begin position="14"/>
        <end position="15"/>
    </location>
    <ligand>
        <name>substrate</name>
    </ligand>
</feature>
<dbReference type="SUPFAM" id="SSF53681">
    <property type="entry name" value="Aspartate/glutamate racemase"/>
    <property type="match status" value="2"/>
</dbReference>
<evidence type="ECO:0000256" key="4">
    <source>
        <dbReference type="ARBA" id="ARBA00022984"/>
    </source>
</evidence>
<dbReference type="EMBL" id="CP062941">
    <property type="protein sequence ID" value="QOL49746.1"/>
    <property type="molecule type" value="Genomic_DNA"/>
</dbReference>
<dbReference type="InterPro" id="IPR001920">
    <property type="entry name" value="Asp/Glu_race"/>
</dbReference>
<dbReference type="Pfam" id="PF01177">
    <property type="entry name" value="Asp_Glu_race"/>
    <property type="match status" value="1"/>
</dbReference>
<evidence type="ECO:0000256" key="3">
    <source>
        <dbReference type="ARBA" id="ARBA00022960"/>
    </source>
</evidence>
<dbReference type="GO" id="GO:0008881">
    <property type="term" value="F:glutamate racemase activity"/>
    <property type="evidence" value="ECO:0007669"/>
    <property type="project" value="UniProtKB-UniRule"/>
</dbReference>
<evidence type="ECO:0000256" key="5">
    <source>
        <dbReference type="ARBA" id="ARBA00023235"/>
    </source>
</evidence>
<dbReference type="PANTHER" id="PTHR21198">
    <property type="entry name" value="GLUTAMATE RACEMASE"/>
    <property type="match status" value="1"/>
</dbReference>
<evidence type="ECO:0000256" key="1">
    <source>
        <dbReference type="ARBA" id="ARBA00001602"/>
    </source>
</evidence>
<dbReference type="AlphaFoldDB" id="A0A7L9U6Q9"/>
<keyword evidence="5 7" id="KW-0413">Isomerase</keyword>
<keyword evidence="4 7" id="KW-0573">Peptidoglycan synthesis</keyword>
<comment type="function">
    <text evidence="7">Provides the (R)-glutamate required for cell wall biosynthesis.</text>
</comment>
<evidence type="ECO:0000256" key="6">
    <source>
        <dbReference type="ARBA" id="ARBA00023316"/>
    </source>
</evidence>
<dbReference type="RefSeq" id="WP_193686780.1">
    <property type="nucleotide sequence ID" value="NZ_CP062941.1"/>
</dbReference>
<comment type="catalytic activity">
    <reaction evidence="1 7">
        <text>L-glutamate = D-glutamate</text>
        <dbReference type="Rhea" id="RHEA:12813"/>
        <dbReference type="ChEBI" id="CHEBI:29985"/>
        <dbReference type="ChEBI" id="CHEBI:29986"/>
        <dbReference type="EC" id="5.1.1.3"/>
    </reaction>
</comment>
<dbReference type="InterPro" id="IPR004391">
    <property type="entry name" value="Glu_race"/>
</dbReference>
<feature type="active site" description="Proton donor/acceptor" evidence="7">
    <location>
        <position position="77"/>
    </location>
</feature>
<dbReference type="PANTHER" id="PTHR21198:SF2">
    <property type="entry name" value="GLUTAMATE RACEMASE"/>
    <property type="match status" value="1"/>
</dbReference>
<dbReference type="Gene3D" id="3.40.50.1860">
    <property type="match status" value="2"/>
</dbReference>
<reference evidence="8 9" key="1">
    <citation type="submission" date="2020-10" db="EMBL/GenBank/DDBJ databases">
        <title>Genome sequencing of Massilia sp. LPB0304.</title>
        <authorList>
            <person name="Kim J."/>
        </authorList>
    </citation>
    <scope>NUCLEOTIDE SEQUENCE [LARGE SCALE GENOMIC DNA]</scope>
    <source>
        <strain evidence="8 9">LPB0304</strain>
    </source>
</reference>
<dbReference type="InterPro" id="IPR015942">
    <property type="entry name" value="Asp/Glu/hydantoin_racemase"/>
</dbReference>
<gene>
    <name evidence="7 8" type="primary">murI</name>
    <name evidence="8" type="ORF">LPB04_23220</name>
</gene>
<evidence type="ECO:0000256" key="2">
    <source>
        <dbReference type="ARBA" id="ARBA00013090"/>
    </source>
</evidence>
<comment type="similarity">
    <text evidence="7">Belongs to the aspartate/glutamate racemases family.</text>
</comment>
<feature type="binding site" evidence="7">
    <location>
        <begin position="191"/>
        <end position="192"/>
    </location>
    <ligand>
        <name>substrate</name>
    </ligand>
</feature>
<dbReference type="NCBIfam" id="TIGR00067">
    <property type="entry name" value="glut_race"/>
    <property type="match status" value="1"/>
</dbReference>
<organism evidence="8 9">
    <name type="scientific">Massilia litorea</name>
    <dbReference type="NCBI Taxonomy" id="2769491"/>
    <lineage>
        <taxon>Bacteria</taxon>
        <taxon>Pseudomonadati</taxon>
        <taxon>Pseudomonadota</taxon>
        <taxon>Betaproteobacteria</taxon>
        <taxon>Burkholderiales</taxon>
        <taxon>Oxalobacteraceae</taxon>
        <taxon>Telluria group</taxon>
        <taxon>Massilia</taxon>
    </lineage>
</organism>
<dbReference type="PROSITE" id="PS00923">
    <property type="entry name" value="ASP_GLU_RACEMASE_1"/>
    <property type="match status" value="1"/>
</dbReference>
<dbReference type="EC" id="5.1.1.3" evidence="2 7"/>
<keyword evidence="3 7" id="KW-0133">Cell shape</keyword>
<evidence type="ECO:0000313" key="8">
    <source>
        <dbReference type="EMBL" id="QOL49746.1"/>
    </source>
</evidence>
<protein>
    <recommendedName>
        <fullName evidence="2 7">Glutamate racemase</fullName>
        <ecNumber evidence="2 7">5.1.1.3</ecNumber>
    </recommendedName>
</protein>
<dbReference type="UniPathway" id="UPA00219"/>
<dbReference type="GO" id="GO:0008360">
    <property type="term" value="P:regulation of cell shape"/>
    <property type="evidence" value="ECO:0007669"/>
    <property type="project" value="UniProtKB-KW"/>
</dbReference>
<dbReference type="InterPro" id="IPR018187">
    <property type="entry name" value="Asp/Glu_racemase_AS_1"/>
</dbReference>
<proteinExistence type="inferred from homology"/>
<comment type="pathway">
    <text evidence="7">Cell wall biogenesis; peptidoglycan biosynthesis.</text>
</comment>
<name>A0A7L9U6Q9_9BURK</name>
<dbReference type="InterPro" id="IPR033134">
    <property type="entry name" value="Asp/Glu_racemase_AS_2"/>
</dbReference>